<dbReference type="GO" id="GO:0045004">
    <property type="term" value="P:DNA replication proofreading"/>
    <property type="evidence" value="ECO:0007669"/>
    <property type="project" value="TreeGrafter"/>
</dbReference>
<dbReference type="SUPFAM" id="SSF82771">
    <property type="entry name" value="GIY-YIG endonuclease"/>
    <property type="match status" value="1"/>
</dbReference>
<dbReference type="Gene3D" id="3.40.1440.10">
    <property type="entry name" value="GIY-YIG endonuclease"/>
    <property type="match status" value="1"/>
</dbReference>
<dbReference type="InterPro" id="IPR000305">
    <property type="entry name" value="GIY-YIG_endonuc"/>
</dbReference>
<dbReference type="InterPro" id="IPR035901">
    <property type="entry name" value="GIY-YIG_endonuc_sf"/>
</dbReference>
<accession>A0A840MFM0</accession>
<dbReference type="FunFam" id="3.30.420.10:FF:000045">
    <property type="entry name" value="3'-5' exonuclease DinG"/>
    <property type="match status" value="1"/>
</dbReference>
<dbReference type="CDD" id="cd10434">
    <property type="entry name" value="GIY-YIG_UvrC_Cho"/>
    <property type="match status" value="1"/>
</dbReference>
<dbReference type="GO" id="GO:0003677">
    <property type="term" value="F:DNA binding"/>
    <property type="evidence" value="ECO:0007669"/>
    <property type="project" value="InterPro"/>
</dbReference>
<keyword evidence="7" id="KW-1185">Reference proteome</keyword>
<comment type="subunit">
    <text evidence="3">DNA polymerase III contains a core (composed of alpha, epsilon and theta chains) that associates with a tau subunit. This core dimerizes to form the POLIII' complex. PolIII' associates with the gamma complex (composed of gamma, delta, delta', psi and chi chains) and with the beta chain to form the complete DNA polymerase III complex.</text>
</comment>
<comment type="function">
    <text evidence="2">DNA polymerase III is a complex, multichain enzyme responsible for most of the replicative synthesis in bacteria. The epsilon subunit contain the editing function and is a proofreading 3'-5' exonuclease.</text>
</comment>
<dbReference type="GO" id="GO:0006289">
    <property type="term" value="P:nucleotide-excision repair"/>
    <property type="evidence" value="ECO:0007669"/>
    <property type="project" value="InterPro"/>
</dbReference>
<dbReference type="SMART" id="SM00479">
    <property type="entry name" value="EXOIII"/>
    <property type="match status" value="1"/>
</dbReference>
<evidence type="ECO:0000313" key="7">
    <source>
        <dbReference type="Proteomes" id="UP000575898"/>
    </source>
</evidence>
<organism evidence="6 7">
    <name type="scientific">Chitinivorax tropicus</name>
    <dbReference type="NCBI Taxonomy" id="714531"/>
    <lineage>
        <taxon>Bacteria</taxon>
        <taxon>Pseudomonadati</taxon>
        <taxon>Pseudomonadota</taxon>
        <taxon>Betaproteobacteria</taxon>
        <taxon>Chitinivorax</taxon>
    </lineage>
</organism>
<evidence type="ECO:0000256" key="2">
    <source>
        <dbReference type="ARBA" id="ARBA00025483"/>
    </source>
</evidence>
<dbReference type="InterPro" id="IPR012337">
    <property type="entry name" value="RNaseH-like_sf"/>
</dbReference>
<keyword evidence="6" id="KW-0548">Nucleotidyltransferase</keyword>
<dbReference type="RefSeq" id="WP_184034643.1">
    <property type="nucleotide sequence ID" value="NZ_JACHHY010000002.1"/>
</dbReference>
<feature type="domain" description="GIY-YIG" evidence="5">
    <location>
        <begin position="198"/>
        <end position="276"/>
    </location>
</feature>
<dbReference type="GO" id="GO:0008408">
    <property type="term" value="F:3'-5' exonuclease activity"/>
    <property type="evidence" value="ECO:0007669"/>
    <property type="project" value="TreeGrafter"/>
</dbReference>
<evidence type="ECO:0000313" key="6">
    <source>
        <dbReference type="EMBL" id="MBB5017200.1"/>
    </source>
</evidence>
<protein>
    <recommendedName>
        <fullName evidence="1">DNA-directed DNA polymerase</fullName>
        <ecNumber evidence="1">2.7.7.7</ecNumber>
    </recommendedName>
</protein>
<evidence type="ECO:0000256" key="4">
    <source>
        <dbReference type="ARBA" id="ARBA00049244"/>
    </source>
</evidence>
<dbReference type="InterPro" id="IPR006054">
    <property type="entry name" value="DnaQ"/>
</dbReference>
<name>A0A840MFM0_9PROT</name>
<dbReference type="Proteomes" id="UP000575898">
    <property type="component" value="Unassembled WGS sequence"/>
</dbReference>
<dbReference type="Gene3D" id="3.30.420.10">
    <property type="entry name" value="Ribonuclease H-like superfamily/Ribonuclease H"/>
    <property type="match status" value="1"/>
</dbReference>
<dbReference type="EMBL" id="JACHHY010000002">
    <property type="protein sequence ID" value="MBB5017200.1"/>
    <property type="molecule type" value="Genomic_DNA"/>
</dbReference>
<comment type="catalytic activity">
    <reaction evidence="4">
        <text>DNA(n) + a 2'-deoxyribonucleoside 5'-triphosphate = DNA(n+1) + diphosphate</text>
        <dbReference type="Rhea" id="RHEA:22508"/>
        <dbReference type="Rhea" id="RHEA-COMP:17339"/>
        <dbReference type="Rhea" id="RHEA-COMP:17340"/>
        <dbReference type="ChEBI" id="CHEBI:33019"/>
        <dbReference type="ChEBI" id="CHEBI:61560"/>
        <dbReference type="ChEBI" id="CHEBI:173112"/>
        <dbReference type="EC" id="2.7.7.7"/>
    </reaction>
</comment>
<dbReference type="InterPro" id="IPR047296">
    <property type="entry name" value="GIY-YIG_UvrC_Cho"/>
</dbReference>
<dbReference type="SMART" id="SM00465">
    <property type="entry name" value="GIYc"/>
    <property type="match status" value="1"/>
</dbReference>
<dbReference type="InterPro" id="IPR036397">
    <property type="entry name" value="RNaseH_sf"/>
</dbReference>
<proteinExistence type="predicted"/>
<dbReference type="SUPFAM" id="SSF53098">
    <property type="entry name" value="Ribonuclease H-like"/>
    <property type="match status" value="1"/>
</dbReference>
<dbReference type="AlphaFoldDB" id="A0A840MFM0"/>
<dbReference type="Pfam" id="PF00929">
    <property type="entry name" value="RNase_T"/>
    <property type="match status" value="1"/>
</dbReference>
<evidence type="ECO:0000259" key="5">
    <source>
        <dbReference type="PROSITE" id="PS50164"/>
    </source>
</evidence>
<dbReference type="NCBIfam" id="TIGR00573">
    <property type="entry name" value="dnaq"/>
    <property type="match status" value="1"/>
</dbReference>
<dbReference type="EC" id="2.7.7.7" evidence="1"/>
<dbReference type="PANTHER" id="PTHR30231:SF37">
    <property type="entry name" value="EXODEOXYRIBONUCLEASE 10"/>
    <property type="match status" value="1"/>
</dbReference>
<keyword evidence="6" id="KW-0808">Transferase</keyword>
<dbReference type="InterPro" id="IPR013520">
    <property type="entry name" value="Ribonucl_H"/>
</dbReference>
<evidence type="ECO:0000256" key="3">
    <source>
        <dbReference type="ARBA" id="ARBA00026073"/>
    </source>
</evidence>
<dbReference type="PANTHER" id="PTHR30231">
    <property type="entry name" value="DNA POLYMERASE III SUBUNIT EPSILON"/>
    <property type="match status" value="1"/>
</dbReference>
<dbReference type="CDD" id="cd06127">
    <property type="entry name" value="DEDDh"/>
    <property type="match status" value="1"/>
</dbReference>
<gene>
    <name evidence="6" type="ORF">HNQ59_000462</name>
</gene>
<dbReference type="GO" id="GO:0003887">
    <property type="term" value="F:DNA-directed DNA polymerase activity"/>
    <property type="evidence" value="ECO:0007669"/>
    <property type="project" value="UniProtKB-EC"/>
</dbReference>
<dbReference type="Pfam" id="PF01541">
    <property type="entry name" value="GIY-YIG"/>
    <property type="match status" value="1"/>
</dbReference>
<dbReference type="PROSITE" id="PS50164">
    <property type="entry name" value="GIY_YIG"/>
    <property type="match status" value="1"/>
</dbReference>
<evidence type="ECO:0000256" key="1">
    <source>
        <dbReference type="ARBA" id="ARBA00012417"/>
    </source>
</evidence>
<reference evidence="6 7" key="1">
    <citation type="submission" date="2020-08" db="EMBL/GenBank/DDBJ databases">
        <title>Genomic Encyclopedia of Type Strains, Phase IV (KMG-IV): sequencing the most valuable type-strain genomes for metagenomic binning, comparative biology and taxonomic classification.</title>
        <authorList>
            <person name="Goeker M."/>
        </authorList>
    </citation>
    <scope>NUCLEOTIDE SEQUENCE [LARGE SCALE GENOMIC DNA]</scope>
    <source>
        <strain evidence="6 7">DSM 27165</strain>
    </source>
</reference>
<comment type="caution">
    <text evidence="6">The sequence shown here is derived from an EMBL/GenBank/DDBJ whole genome shotgun (WGS) entry which is preliminary data.</text>
</comment>
<dbReference type="GO" id="GO:0005829">
    <property type="term" value="C:cytosol"/>
    <property type="evidence" value="ECO:0007669"/>
    <property type="project" value="TreeGrafter"/>
</dbReference>
<sequence>MLDQPIVFVDLETTGGSTTADRITEIGIVEVGVDGVSEWSTLVNPHMAIPPFIEKLTGISNDMVKTAPSFAEVAGDLAQRLAGKLFVAHNARFDYGFLKNEFKRLNVTFRADVLCTVKLSRRLYPREYKHNLDSIIARHDLPIEARHRALADARALWLFLRKVEQEQPAELKAAILELIKQPALPPFLDRDVVEDLPESCGVYLMYGENNLPIYVGKSTNIRKRVLQHFGADTQHGKEMQIAQQVRRIDWIETAGELGALLTESRLIKELQPTLNHRLRRNNEMCAWQLQEMEDGFLRPKLVYAQDLDFGWQENLYGLYHSQREAHNTLRKIAEVNQLCLIRLGLETANRKALKPCFAYQLRRCRGACIGREEAGMHNIRLLTALSKVRVQVWPYGTIIALRERDALGARQDLHIVDHWCHLGTVSDEAALQALLASPPKPRFDIDTYKLLTKYLKHAKAEDIVMLNCPVVSVAD</sequence>